<dbReference type="PANTHER" id="PTHR28097">
    <property type="entry name" value="PHEROMONE A FACTOR RECEPTOR"/>
    <property type="match status" value="1"/>
</dbReference>
<dbReference type="GeneID" id="18809879"/>
<accession>F8NYD4</accession>
<dbReference type="GO" id="GO:0000750">
    <property type="term" value="P:pheromone-dependent signal transduction involved in conjugation with cellular fusion"/>
    <property type="evidence" value="ECO:0007669"/>
    <property type="project" value="TreeGrafter"/>
</dbReference>
<dbReference type="KEGG" id="sla:SERLADRAFT_361914"/>
<feature type="transmembrane region" description="Helical" evidence="10">
    <location>
        <begin position="6"/>
        <end position="25"/>
    </location>
</feature>
<evidence type="ECO:0000256" key="4">
    <source>
        <dbReference type="ARBA" id="ARBA00022692"/>
    </source>
</evidence>
<evidence type="ECO:0000256" key="9">
    <source>
        <dbReference type="ARBA" id="ARBA00023224"/>
    </source>
</evidence>
<evidence type="ECO:0000256" key="5">
    <source>
        <dbReference type="ARBA" id="ARBA00022989"/>
    </source>
</evidence>
<feature type="transmembrane region" description="Helical" evidence="10">
    <location>
        <begin position="157"/>
        <end position="180"/>
    </location>
</feature>
<evidence type="ECO:0000256" key="6">
    <source>
        <dbReference type="ARBA" id="ARBA00023040"/>
    </source>
</evidence>
<organism>
    <name type="scientific">Serpula lacrymans var. lacrymans (strain S7.9)</name>
    <name type="common">Dry rot fungus</name>
    <dbReference type="NCBI Taxonomy" id="578457"/>
    <lineage>
        <taxon>Eukaryota</taxon>
        <taxon>Fungi</taxon>
        <taxon>Dikarya</taxon>
        <taxon>Basidiomycota</taxon>
        <taxon>Agaricomycotina</taxon>
        <taxon>Agaricomycetes</taxon>
        <taxon>Agaricomycetidae</taxon>
        <taxon>Boletales</taxon>
        <taxon>Coniophorineae</taxon>
        <taxon>Serpulaceae</taxon>
        <taxon>Serpula</taxon>
    </lineage>
</organism>
<dbReference type="Pfam" id="PF02076">
    <property type="entry name" value="STE3"/>
    <property type="match status" value="1"/>
</dbReference>
<dbReference type="PRINTS" id="PR00899">
    <property type="entry name" value="GPCRSTE3"/>
</dbReference>
<evidence type="ECO:0000256" key="7">
    <source>
        <dbReference type="ARBA" id="ARBA00023136"/>
    </source>
</evidence>
<evidence type="ECO:0000256" key="10">
    <source>
        <dbReference type="SAM" id="Phobius"/>
    </source>
</evidence>
<keyword evidence="5 10" id="KW-1133">Transmembrane helix</keyword>
<evidence type="ECO:0000256" key="1">
    <source>
        <dbReference type="ARBA" id="ARBA00004141"/>
    </source>
</evidence>
<dbReference type="GO" id="GO:0005886">
    <property type="term" value="C:plasma membrane"/>
    <property type="evidence" value="ECO:0007669"/>
    <property type="project" value="TreeGrafter"/>
</dbReference>
<evidence type="ECO:0000256" key="3">
    <source>
        <dbReference type="ARBA" id="ARBA00022507"/>
    </source>
</evidence>
<feature type="transmembrane region" description="Helical" evidence="10">
    <location>
        <begin position="200"/>
        <end position="224"/>
    </location>
</feature>
<feature type="transmembrane region" description="Helical" evidence="10">
    <location>
        <begin position="117"/>
        <end position="137"/>
    </location>
</feature>
<dbReference type="OrthoDB" id="2874149at2759"/>
<evidence type="ECO:0000313" key="11">
    <source>
        <dbReference type="EMBL" id="EGO23605.1"/>
    </source>
</evidence>
<comment type="subcellular location">
    <subcellularLocation>
        <location evidence="1">Membrane</location>
        <topology evidence="1">Multi-pass membrane protein</topology>
    </subcellularLocation>
</comment>
<dbReference type="HOGENOM" id="CLU_027592_0_1_1"/>
<feature type="transmembrane region" description="Helical" evidence="10">
    <location>
        <begin position="271"/>
        <end position="288"/>
    </location>
</feature>
<dbReference type="RefSeq" id="XP_007319367.1">
    <property type="nucleotide sequence ID" value="XM_007319305.1"/>
</dbReference>
<gene>
    <name evidence="11" type="primary">Slrcb6</name>
    <name evidence="11" type="ORF">SERLADRAFT_361914</name>
</gene>
<dbReference type="GO" id="GO:0004932">
    <property type="term" value="F:mating-type factor pheromone receptor activity"/>
    <property type="evidence" value="ECO:0007669"/>
    <property type="project" value="InterPro"/>
</dbReference>
<evidence type="ECO:0000256" key="2">
    <source>
        <dbReference type="ARBA" id="ARBA00011085"/>
    </source>
</evidence>
<feature type="transmembrane region" description="Helical" evidence="10">
    <location>
        <begin position="37"/>
        <end position="55"/>
    </location>
</feature>
<keyword evidence="3" id="KW-0589">Pheromone response</keyword>
<dbReference type="InterPro" id="IPR001499">
    <property type="entry name" value="GPCR_STE3"/>
</dbReference>
<reference evidence="11" key="1">
    <citation type="submission" date="2011-04" db="EMBL/GenBank/DDBJ databases">
        <title>Evolution of plant cell wall degrading machinery underlies the functional diversity of forest fungi.</title>
        <authorList>
            <consortium name="US DOE Joint Genome Institute (JGI-PGF)"/>
            <person name="Eastwood D.C."/>
            <person name="Floudas D."/>
            <person name="Binder M."/>
            <person name="Majcherczyk A."/>
            <person name="Schneider P."/>
            <person name="Aerts A."/>
            <person name="Asiegbu F.O."/>
            <person name="Baker S.E."/>
            <person name="Barry K."/>
            <person name="Bendiksby M."/>
            <person name="Blumentritt M."/>
            <person name="Coutinho P.M."/>
            <person name="Cullen D."/>
            <person name="Cullen D."/>
            <person name="Gathman A."/>
            <person name="Goodell B."/>
            <person name="Henrissat B."/>
            <person name="Ihrmark K."/>
            <person name="Kauserud H."/>
            <person name="Kohler A."/>
            <person name="LaButti K."/>
            <person name="Lapidus A."/>
            <person name="Lavin J.L."/>
            <person name="Lee Y.-H."/>
            <person name="Lindquist E."/>
            <person name="Lilly W."/>
            <person name="Lucas S."/>
            <person name="Morin E."/>
            <person name="Murat C."/>
            <person name="Oguiza J.A."/>
            <person name="Park J."/>
            <person name="Pisabarro A.G."/>
            <person name="Riley R."/>
            <person name="Rosling A."/>
            <person name="Salamov A."/>
            <person name="Schmidt O."/>
            <person name="Schmutz J."/>
            <person name="Skrede I."/>
            <person name="Stenlid J."/>
            <person name="Wiebenga A."/>
            <person name="Xie X."/>
            <person name="Kues U."/>
            <person name="Hibbett D.S."/>
            <person name="Hoffmeister D."/>
            <person name="Hogberg N."/>
            <person name="Martin F."/>
            <person name="Grigoriev I.V."/>
            <person name="Watkinson S.C."/>
        </authorList>
    </citation>
    <scope>NUCLEOTIDE SEQUENCE</scope>
    <source>
        <strain evidence="11">S7.9</strain>
    </source>
</reference>
<keyword evidence="9" id="KW-0807">Transducer</keyword>
<keyword evidence="6" id="KW-0297">G-protein coupled receptor</keyword>
<dbReference type="CDD" id="cd14966">
    <property type="entry name" value="7tmD_STE3"/>
    <property type="match status" value="1"/>
</dbReference>
<dbReference type="AlphaFoldDB" id="F8NYD4"/>
<dbReference type="EMBL" id="GL945435">
    <property type="protein sequence ID" value="EGO23605.1"/>
    <property type="molecule type" value="Genomic_DNA"/>
</dbReference>
<comment type="similarity">
    <text evidence="2">Belongs to the G-protein coupled receptor 4 family.</text>
</comment>
<name>F8NYD4_SERL9</name>
<dbReference type="Proteomes" id="UP000008064">
    <property type="component" value="Unassembled WGS sequence"/>
</dbReference>
<dbReference type="PANTHER" id="PTHR28097:SF1">
    <property type="entry name" value="PHEROMONE A FACTOR RECEPTOR"/>
    <property type="match status" value="1"/>
</dbReference>
<feature type="transmembrane region" description="Helical" evidence="10">
    <location>
        <begin position="75"/>
        <end position="96"/>
    </location>
</feature>
<proteinExistence type="inferred from homology"/>
<protein>
    <submittedName>
        <fullName evidence="11">Fungal pheromone STE3 GPCR</fullName>
    </submittedName>
</protein>
<keyword evidence="4 10" id="KW-0812">Transmembrane</keyword>
<keyword evidence="7 10" id="KW-0472">Membrane</keyword>
<sequence>MVSTNHVFSGFAFISFVLLSVLLPLHIKARNIGTCALIIWIGLLCLNGFVNSIIWDHNVTDWAPVWRDISSRLMIGGGIGVQVACLCIARHLYFVTRNITTNRLNQVRHWRAIACDYFLVIGVPMLYIVTSYVAQYLRYIIYEEIGCYFSVYNTQPLYPLCIMWPFVLSLIIVVYLGVTIRTLIQRGAGFKTLIQHDEQFCRLLALAVLMVTCTFPYSLMAIAVDATSYPPVSWPGWDALHADISYVLQVLAAEWQAEIPARVAALQFRRWVYVMYAIIVFSFFGSTTEAKKNYCATWGFLTRCFNSLCRTTNVQNMSRPIPGYALRTPGHLLFPHTLSIVDSPECTPRNSCSPELFDPKMGSNLGLARTETTRYSGSDGDAQHAHFATSVFEHPAPVLDIISVLRCHPPDPHPV</sequence>
<keyword evidence="8" id="KW-0675">Receptor</keyword>
<evidence type="ECO:0000256" key="8">
    <source>
        <dbReference type="ARBA" id="ARBA00023170"/>
    </source>
</evidence>